<dbReference type="GeneID" id="14497950"/>
<dbReference type="PROSITE" id="PS50256">
    <property type="entry name" value="PIR_REPEAT_2"/>
    <property type="match status" value="1"/>
</dbReference>
<feature type="region of interest" description="Disordered" evidence="3">
    <location>
        <begin position="92"/>
        <end position="115"/>
    </location>
</feature>
<gene>
    <name evidence="5" type="primary">TBLA0I01125</name>
    <name evidence="5" type="ORF">TBLA_0I01125</name>
</gene>
<dbReference type="EMBL" id="HE806324">
    <property type="protein sequence ID" value="CCH62772.1"/>
    <property type="molecule type" value="Genomic_DNA"/>
</dbReference>
<dbReference type="Pfam" id="PF00399">
    <property type="entry name" value="PIR"/>
    <property type="match status" value="1"/>
</dbReference>
<proteinExistence type="predicted"/>
<keyword evidence="2" id="KW-0732">Signal</keyword>
<dbReference type="Proteomes" id="UP000002866">
    <property type="component" value="Chromosome 9"/>
</dbReference>
<keyword evidence="6" id="KW-1185">Reference proteome</keyword>
<name>I2H8S0_HENB6</name>
<evidence type="ECO:0000256" key="2">
    <source>
        <dbReference type="ARBA" id="ARBA00022729"/>
    </source>
</evidence>
<organism evidence="5 6">
    <name type="scientific">Henningerozyma blattae (strain ATCC 34711 / CBS 6284 / DSM 70876 / NBRC 10599 / NRRL Y-10934 / UCD 77-7)</name>
    <name type="common">Yeast</name>
    <name type="synonym">Tetrapisispora blattae</name>
    <dbReference type="NCBI Taxonomy" id="1071380"/>
    <lineage>
        <taxon>Eukaryota</taxon>
        <taxon>Fungi</taxon>
        <taxon>Dikarya</taxon>
        <taxon>Ascomycota</taxon>
        <taxon>Saccharomycotina</taxon>
        <taxon>Saccharomycetes</taxon>
        <taxon>Saccharomycetales</taxon>
        <taxon>Saccharomycetaceae</taxon>
        <taxon>Henningerozyma</taxon>
    </lineage>
</organism>
<accession>I2H8S0</accession>
<feature type="transmembrane region" description="Helical" evidence="4">
    <location>
        <begin position="49"/>
        <end position="75"/>
    </location>
</feature>
<dbReference type="GO" id="GO:0005199">
    <property type="term" value="F:structural constituent of cell wall"/>
    <property type="evidence" value="ECO:0007669"/>
    <property type="project" value="InterPro"/>
</dbReference>
<dbReference type="KEGG" id="tbl:TBLA_0I01125"/>
<sequence length="146" mass="15231">MLADSQTRKLTSKQAHNSSSWQNVYKAATIASKNNFHPPFQLNTQTHSLIQLLILSLFTMQTSFLVAALFSAVAVNAANDAISQITDGQIQAPAKTESATKTETTAPATTKAETTAPTVKVQTANGANKNALGCGAIAAIAAGLLM</sequence>
<dbReference type="InterPro" id="IPR000420">
    <property type="entry name" value="Yeast_PIR_rpt"/>
</dbReference>
<keyword evidence="4" id="KW-0472">Membrane</keyword>
<dbReference type="InParanoid" id="I2H8S0"/>
<dbReference type="RefSeq" id="XP_004182291.1">
    <property type="nucleotide sequence ID" value="XM_004182243.1"/>
</dbReference>
<evidence type="ECO:0000256" key="4">
    <source>
        <dbReference type="SAM" id="Phobius"/>
    </source>
</evidence>
<keyword evidence="4" id="KW-1133">Transmembrane helix</keyword>
<evidence type="ECO:0000313" key="5">
    <source>
        <dbReference type="EMBL" id="CCH62772.1"/>
    </source>
</evidence>
<reference evidence="5 6" key="1">
    <citation type="journal article" date="2011" name="Proc. Natl. Acad. Sci. U.S.A.">
        <title>Evolutionary erosion of yeast sex chromosomes by mating-type switching accidents.</title>
        <authorList>
            <person name="Gordon J.L."/>
            <person name="Armisen D."/>
            <person name="Proux-Wera E."/>
            <person name="Oheigeartaigh S.S."/>
            <person name="Byrne K.P."/>
            <person name="Wolfe K.H."/>
        </authorList>
    </citation>
    <scope>NUCLEOTIDE SEQUENCE [LARGE SCALE GENOMIC DNA]</scope>
    <source>
        <strain evidence="6">ATCC 34711 / CBS 6284 / DSM 70876 / NBRC 10599 / NRRL Y-10934 / UCD 77-7</strain>
    </source>
</reference>
<evidence type="ECO:0000256" key="1">
    <source>
        <dbReference type="ARBA" id="ARBA00004196"/>
    </source>
</evidence>
<dbReference type="AlphaFoldDB" id="I2H8S0"/>
<evidence type="ECO:0000313" key="6">
    <source>
        <dbReference type="Proteomes" id="UP000002866"/>
    </source>
</evidence>
<keyword evidence="4" id="KW-0812">Transmembrane</keyword>
<dbReference type="HOGENOM" id="CLU_1778716_0_0_1"/>
<evidence type="ECO:0000256" key="3">
    <source>
        <dbReference type="SAM" id="MobiDB-lite"/>
    </source>
</evidence>
<comment type="subcellular location">
    <subcellularLocation>
        <location evidence="1">Cell envelope</location>
    </subcellularLocation>
</comment>
<protein>
    <submittedName>
        <fullName evidence="5">Uncharacterized protein</fullName>
    </submittedName>
</protein>